<keyword evidence="5" id="KW-0472">Membrane</keyword>
<comment type="subcellular location">
    <subcellularLocation>
        <location evidence="1">Membrane</location>
    </subcellularLocation>
</comment>
<evidence type="ECO:0000313" key="9">
    <source>
        <dbReference type="Proteomes" id="UP000015455"/>
    </source>
</evidence>
<evidence type="ECO:0008006" key="10">
    <source>
        <dbReference type="Google" id="ProtNLM"/>
    </source>
</evidence>
<keyword evidence="5" id="KW-1133">Transmembrane helix</keyword>
<dbReference type="Pfam" id="PF12729">
    <property type="entry name" value="4HB_MCP_1"/>
    <property type="match status" value="1"/>
</dbReference>
<comment type="caution">
    <text evidence="8">The sequence shown here is derived from an EMBL/GenBank/DDBJ whole genome shotgun (WGS) entry which is preliminary data.</text>
</comment>
<dbReference type="AlphaFoldDB" id="S9ZJD8"/>
<dbReference type="GO" id="GO:0007165">
    <property type="term" value="P:signal transduction"/>
    <property type="evidence" value="ECO:0007669"/>
    <property type="project" value="UniProtKB-KW"/>
</dbReference>
<evidence type="ECO:0000256" key="2">
    <source>
        <dbReference type="ARBA" id="ARBA00023224"/>
    </source>
</evidence>
<feature type="transmembrane region" description="Helical" evidence="5">
    <location>
        <begin position="196"/>
        <end position="215"/>
    </location>
</feature>
<dbReference type="InterPro" id="IPR003660">
    <property type="entry name" value="HAMP_dom"/>
</dbReference>
<protein>
    <recommendedName>
        <fullName evidence="10">Methyl-accepting chemotaxis protein</fullName>
    </recommendedName>
</protein>
<dbReference type="RefSeq" id="WP_021250225.1">
    <property type="nucleotide sequence ID" value="NZ_ATJV01000070.1"/>
</dbReference>
<dbReference type="PRINTS" id="PR00260">
    <property type="entry name" value="CHEMTRNSDUCR"/>
</dbReference>
<keyword evidence="9" id="KW-1185">Reference proteome</keyword>
<dbReference type="Pfam" id="PF00015">
    <property type="entry name" value="MCPsignal"/>
    <property type="match status" value="1"/>
</dbReference>
<dbReference type="InterPro" id="IPR004089">
    <property type="entry name" value="MCPsignal_dom"/>
</dbReference>
<dbReference type="GO" id="GO:0004888">
    <property type="term" value="F:transmembrane signaling receptor activity"/>
    <property type="evidence" value="ECO:0007669"/>
    <property type="project" value="InterPro"/>
</dbReference>
<proteinExistence type="inferred from homology"/>
<evidence type="ECO:0000313" key="8">
    <source>
        <dbReference type="EMBL" id="EPZ14696.1"/>
    </source>
</evidence>
<dbReference type="PANTHER" id="PTHR32089">
    <property type="entry name" value="METHYL-ACCEPTING CHEMOTAXIS PROTEIN MCPB"/>
    <property type="match status" value="1"/>
</dbReference>
<evidence type="ECO:0000256" key="5">
    <source>
        <dbReference type="SAM" id="Phobius"/>
    </source>
</evidence>
<dbReference type="SMART" id="SM00304">
    <property type="entry name" value="HAMP"/>
    <property type="match status" value="1"/>
</dbReference>
<name>S9ZJD8_9RHOO</name>
<gene>
    <name evidence="8" type="ORF">M622_05340</name>
</gene>
<evidence type="ECO:0000256" key="4">
    <source>
        <dbReference type="PROSITE-ProRule" id="PRU00284"/>
    </source>
</evidence>
<reference evidence="8 9" key="1">
    <citation type="submission" date="2013-06" db="EMBL/GenBank/DDBJ databases">
        <title>Draft genome sequence of Thauera terpenica.</title>
        <authorList>
            <person name="Liu B."/>
            <person name="Frostegard A.H."/>
            <person name="Shapleigh J.P."/>
        </authorList>
    </citation>
    <scope>NUCLEOTIDE SEQUENCE [LARGE SCALE GENOMIC DNA]</scope>
    <source>
        <strain evidence="8 9">58Eu</strain>
    </source>
</reference>
<dbReference type="InterPro" id="IPR004090">
    <property type="entry name" value="Chemotax_Me-accpt_rcpt"/>
</dbReference>
<dbReference type="Gene3D" id="1.10.287.950">
    <property type="entry name" value="Methyl-accepting chemotaxis protein"/>
    <property type="match status" value="1"/>
</dbReference>
<dbReference type="PROSITE" id="PS50111">
    <property type="entry name" value="CHEMOTAXIS_TRANSDUC_2"/>
    <property type="match status" value="1"/>
</dbReference>
<comment type="similarity">
    <text evidence="3">Belongs to the methyl-accepting chemotaxis (MCP) protein family.</text>
</comment>
<dbReference type="SMART" id="SM00283">
    <property type="entry name" value="MA"/>
    <property type="match status" value="1"/>
</dbReference>
<feature type="transmembrane region" description="Helical" evidence="5">
    <location>
        <begin position="12"/>
        <end position="33"/>
    </location>
</feature>
<dbReference type="GO" id="GO:0016020">
    <property type="term" value="C:membrane"/>
    <property type="evidence" value="ECO:0007669"/>
    <property type="project" value="UniProtKB-SubCell"/>
</dbReference>
<dbReference type="STRING" id="1348657.M622_05340"/>
<dbReference type="PATRIC" id="fig|1348657.5.peg.2825"/>
<dbReference type="Pfam" id="PF00672">
    <property type="entry name" value="HAMP"/>
    <property type="match status" value="1"/>
</dbReference>
<evidence type="ECO:0000259" key="6">
    <source>
        <dbReference type="PROSITE" id="PS50111"/>
    </source>
</evidence>
<dbReference type="InterPro" id="IPR024478">
    <property type="entry name" value="HlyB_4HB_MCP"/>
</dbReference>
<accession>S9ZJD8</accession>
<dbReference type="eggNOG" id="COG0840">
    <property type="taxonomic scope" value="Bacteria"/>
</dbReference>
<dbReference type="CDD" id="cd06225">
    <property type="entry name" value="HAMP"/>
    <property type="match status" value="1"/>
</dbReference>
<dbReference type="PROSITE" id="PS50885">
    <property type="entry name" value="HAMP"/>
    <property type="match status" value="1"/>
</dbReference>
<sequence length="549" mass="59322">MRQLTLVQRLLIWALVAGTLFFAAVGFGWFGMFQAKEALREVHEESLVALSRFEAIQTRLLNNRRLILLAFQLDPEGGLASAHERPLSHYLDLIDRNTEEVRALIETQRAHISDPEEQALFETFIARYDEWIYLVDDVLASLRTGAFRLTYMSAFVQGGEPAGEAAEEALAALHAHQARLTADSYEAAQARYRLTVMAYLALSALGLILGALLAFTTLRRLRLAFGVASSVARAIAKGDLSVEVPNLGNDEFGVLLGDIGEMRDKLHVLIDHLRREVEQLGVQARQLSGMASSASEHASSQQEALARMSDAAAGLVRSIDQVEAHASASLQTTQSSFARTEDSQKFIRRMAEEMHRVSEVVDTTAAQVNGLDELSHRISGVVQVIREVAEQTNLLALNAAIEAARAGEQGRGFAVVADEVRKLAERTSASTAEITSTIADIQVQTRSVSGGMKQVVERVASGAALSREAGQSVEGIRVGTNEVFAAVGNISELIKAQAASTREILQRIDTVSSGTADLSASASRSADSAAGLDALARTLDELSGRFRLS</sequence>
<organism evidence="8 9">
    <name type="scientific">Thauera terpenica 58Eu</name>
    <dbReference type="NCBI Taxonomy" id="1348657"/>
    <lineage>
        <taxon>Bacteria</taxon>
        <taxon>Pseudomonadati</taxon>
        <taxon>Pseudomonadota</taxon>
        <taxon>Betaproteobacteria</taxon>
        <taxon>Rhodocyclales</taxon>
        <taxon>Zoogloeaceae</taxon>
        <taxon>Thauera</taxon>
    </lineage>
</organism>
<evidence type="ECO:0000256" key="3">
    <source>
        <dbReference type="ARBA" id="ARBA00029447"/>
    </source>
</evidence>
<dbReference type="PANTHER" id="PTHR32089:SF112">
    <property type="entry name" value="LYSOZYME-LIKE PROTEIN-RELATED"/>
    <property type="match status" value="1"/>
</dbReference>
<evidence type="ECO:0000259" key="7">
    <source>
        <dbReference type="PROSITE" id="PS50885"/>
    </source>
</evidence>
<keyword evidence="2 4" id="KW-0807">Transducer</keyword>
<dbReference type="Proteomes" id="UP000015455">
    <property type="component" value="Unassembled WGS sequence"/>
</dbReference>
<feature type="domain" description="Methyl-accepting transducer" evidence="6">
    <location>
        <begin position="276"/>
        <end position="512"/>
    </location>
</feature>
<dbReference type="FunFam" id="1.10.287.950:FF:000001">
    <property type="entry name" value="Methyl-accepting chemotaxis sensory transducer"/>
    <property type="match status" value="1"/>
</dbReference>
<dbReference type="SUPFAM" id="SSF58104">
    <property type="entry name" value="Methyl-accepting chemotaxis protein (MCP) signaling domain"/>
    <property type="match status" value="1"/>
</dbReference>
<dbReference type="CDD" id="cd11386">
    <property type="entry name" value="MCP_signal"/>
    <property type="match status" value="1"/>
</dbReference>
<dbReference type="OrthoDB" id="9806477at2"/>
<evidence type="ECO:0000256" key="1">
    <source>
        <dbReference type="ARBA" id="ARBA00004370"/>
    </source>
</evidence>
<dbReference type="GO" id="GO:0006935">
    <property type="term" value="P:chemotaxis"/>
    <property type="evidence" value="ECO:0007669"/>
    <property type="project" value="InterPro"/>
</dbReference>
<keyword evidence="5" id="KW-0812">Transmembrane</keyword>
<dbReference type="EMBL" id="ATJV01000070">
    <property type="protein sequence ID" value="EPZ14696.1"/>
    <property type="molecule type" value="Genomic_DNA"/>
</dbReference>
<feature type="domain" description="HAMP" evidence="7">
    <location>
        <begin position="219"/>
        <end position="271"/>
    </location>
</feature>